<accession>A0A7J5XJE5</accession>
<comment type="caution">
    <text evidence="1">The sequence shown here is derived from an EMBL/GenBank/DDBJ whole genome shotgun (WGS) entry which is preliminary data.</text>
</comment>
<proteinExistence type="predicted"/>
<dbReference type="Proteomes" id="UP000518266">
    <property type="component" value="Unassembled WGS sequence"/>
</dbReference>
<keyword evidence="2" id="KW-1185">Reference proteome</keyword>
<organism evidence="1 2">
    <name type="scientific">Dissostichus mawsoni</name>
    <name type="common">Antarctic cod</name>
    <dbReference type="NCBI Taxonomy" id="36200"/>
    <lineage>
        <taxon>Eukaryota</taxon>
        <taxon>Metazoa</taxon>
        <taxon>Chordata</taxon>
        <taxon>Craniata</taxon>
        <taxon>Vertebrata</taxon>
        <taxon>Euteleostomi</taxon>
        <taxon>Actinopterygii</taxon>
        <taxon>Neopterygii</taxon>
        <taxon>Teleostei</taxon>
        <taxon>Neoteleostei</taxon>
        <taxon>Acanthomorphata</taxon>
        <taxon>Eupercaria</taxon>
        <taxon>Perciformes</taxon>
        <taxon>Notothenioidei</taxon>
        <taxon>Nototheniidae</taxon>
        <taxon>Dissostichus</taxon>
    </lineage>
</organism>
<evidence type="ECO:0000313" key="2">
    <source>
        <dbReference type="Proteomes" id="UP000518266"/>
    </source>
</evidence>
<protein>
    <submittedName>
        <fullName evidence="1">Uncharacterized protein</fullName>
    </submittedName>
</protein>
<reference evidence="1 2" key="1">
    <citation type="submission" date="2020-03" db="EMBL/GenBank/DDBJ databases">
        <title>Dissostichus mawsoni Genome sequencing and assembly.</title>
        <authorList>
            <person name="Park H."/>
        </authorList>
    </citation>
    <scope>NUCLEOTIDE SEQUENCE [LARGE SCALE GENOMIC DNA]</scope>
    <source>
        <strain evidence="1">DM0001</strain>
        <tissue evidence="1">Muscle</tissue>
    </source>
</reference>
<gene>
    <name evidence="1" type="ORF">F7725_028866</name>
</gene>
<evidence type="ECO:0000313" key="1">
    <source>
        <dbReference type="EMBL" id="KAF3836308.1"/>
    </source>
</evidence>
<name>A0A7J5XJE5_DISMA</name>
<dbReference type="AlphaFoldDB" id="A0A7J5XJE5"/>
<sequence length="99" mass="10882">MVTVNDGLLSSGFLSLRPLVGELDSPSLSCGRVAAGQSGCLSVTALHTEDLARISFTCRAAIGKERRDIQRLQADSFQEPQEVRDQLHSESLFIHKIHY</sequence>
<dbReference type="EMBL" id="JAAKFY010000024">
    <property type="protein sequence ID" value="KAF3836308.1"/>
    <property type="molecule type" value="Genomic_DNA"/>
</dbReference>